<dbReference type="RefSeq" id="WP_211533763.1">
    <property type="nucleotide sequence ID" value="NZ_CP058560.1"/>
</dbReference>
<dbReference type="Proteomes" id="UP000681041">
    <property type="component" value="Chromosome"/>
</dbReference>
<dbReference type="PANTHER" id="PTHR42280:SF1">
    <property type="entry name" value="CITG FAMILY PROTEIN"/>
    <property type="match status" value="1"/>
</dbReference>
<dbReference type="Pfam" id="PF01874">
    <property type="entry name" value="CitG"/>
    <property type="match status" value="1"/>
</dbReference>
<reference evidence="1" key="1">
    <citation type="submission" date="2020-07" db="EMBL/GenBank/DDBJ databases">
        <title>Methanobacterium. sp. MethCan genome.</title>
        <authorList>
            <person name="Postec A."/>
            <person name="Quemeneur M."/>
        </authorList>
    </citation>
    <scope>NUCLEOTIDE SEQUENCE</scope>
    <source>
        <strain evidence="1">MethCAN</strain>
    </source>
</reference>
<dbReference type="OrthoDB" id="85890at2157"/>
<dbReference type="Gene3D" id="1.10.4200.10">
    <property type="entry name" value="Triphosphoribosyl-dephospho-CoA protein"/>
    <property type="match status" value="1"/>
</dbReference>
<dbReference type="KEGG" id="meme:HYG87_03015"/>
<dbReference type="GO" id="GO:0046917">
    <property type="term" value="F:triphosphoribosyl-dephospho-CoA synthase activity"/>
    <property type="evidence" value="ECO:0007669"/>
    <property type="project" value="InterPro"/>
</dbReference>
<dbReference type="EMBL" id="CP058560">
    <property type="protein sequence ID" value="QUH22817.1"/>
    <property type="molecule type" value="Genomic_DNA"/>
</dbReference>
<dbReference type="GeneID" id="64819702"/>
<gene>
    <name evidence="1" type="ORF">HYG87_03015</name>
</gene>
<dbReference type="GO" id="GO:0005524">
    <property type="term" value="F:ATP binding"/>
    <property type="evidence" value="ECO:0007669"/>
    <property type="project" value="InterPro"/>
</dbReference>
<evidence type="ECO:0000313" key="2">
    <source>
        <dbReference type="Proteomes" id="UP000681041"/>
    </source>
</evidence>
<evidence type="ECO:0000313" key="1">
    <source>
        <dbReference type="EMBL" id="QUH22817.1"/>
    </source>
</evidence>
<dbReference type="InterPro" id="IPR002736">
    <property type="entry name" value="CitG"/>
</dbReference>
<protein>
    <submittedName>
        <fullName evidence="1">Triphosphoribosyl-dephospho-CoA synthase</fullName>
    </submittedName>
</protein>
<name>A0A8T8K4A5_9EURY</name>
<dbReference type="AlphaFoldDB" id="A0A8T8K4A5"/>
<sequence>MDRDYIVKAAQIASVLEVSGHPKPGNVHRNRDFHDMVFEDFLISGVVIGDTIRKAAKKGEKLSSSSDLSSLGLGKLIFEAVQETNKWVLNNTNLGIVMLLTPISAAAAMSDSFFQLRENIDLLLINTTSQDAVNLYKAIQLADAGGMGKRDDLDVNQEDSHEELLDKNINMFQILEISARWDLLARELTTRMPVTFEHGFKVFKKIKKYHNTNSATVQTFLTILSRFPDTLISRKYGKDISREVSCEAKNILDKGGILTREGAQELEIFDEKLFQNRYNPGTTADLTASSIMVALLENYDYKIWTKD</sequence>
<accession>A0A8T8K4A5</accession>
<keyword evidence="2" id="KW-1185">Reference proteome</keyword>
<organism evidence="1 2">
    <name type="scientific">Methanobacterium alkalithermotolerans</name>
    <dbReference type="NCBI Taxonomy" id="2731220"/>
    <lineage>
        <taxon>Archaea</taxon>
        <taxon>Methanobacteriati</taxon>
        <taxon>Methanobacteriota</taxon>
        <taxon>Methanomada group</taxon>
        <taxon>Methanobacteria</taxon>
        <taxon>Methanobacteriales</taxon>
        <taxon>Methanobacteriaceae</taxon>
        <taxon>Methanobacterium</taxon>
    </lineage>
</organism>
<dbReference type="PANTHER" id="PTHR42280">
    <property type="entry name" value="CITG FAMILY PROTEIN"/>
    <property type="match status" value="1"/>
</dbReference>
<proteinExistence type="predicted"/>